<organism evidence="2 3">
    <name type="scientific">Botryotinia fuckeliana (strain T4)</name>
    <name type="common">Noble rot fungus</name>
    <name type="synonym">Botrytis cinerea</name>
    <dbReference type="NCBI Taxonomy" id="999810"/>
    <lineage>
        <taxon>Eukaryota</taxon>
        <taxon>Fungi</taxon>
        <taxon>Dikarya</taxon>
        <taxon>Ascomycota</taxon>
        <taxon>Pezizomycotina</taxon>
        <taxon>Leotiomycetes</taxon>
        <taxon>Helotiales</taxon>
        <taxon>Sclerotiniaceae</taxon>
        <taxon>Botrytis</taxon>
    </lineage>
</organism>
<dbReference type="EMBL" id="FQ790343">
    <property type="protein sequence ID" value="CCD52500.1"/>
    <property type="molecule type" value="Genomic_DNA"/>
</dbReference>
<keyword evidence="1" id="KW-0812">Transmembrane</keyword>
<evidence type="ECO:0000313" key="3">
    <source>
        <dbReference type="Proteomes" id="UP000008177"/>
    </source>
</evidence>
<feature type="transmembrane region" description="Helical" evidence="1">
    <location>
        <begin position="20"/>
        <end position="37"/>
    </location>
</feature>
<dbReference type="Proteomes" id="UP000008177">
    <property type="component" value="Unplaced contigs"/>
</dbReference>
<proteinExistence type="predicted"/>
<accession>G2YLK2</accession>
<dbReference type="PROSITE" id="PS51257">
    <property type="entry name" value="PROKAR_LIPOPROTEIN"/>
    <property type="match status" value="1"/>
</dbReference>
<dbReference type="HOGENOM" id="CLU_2405292_0_0_1"/>
<evidence type="ECO:0000313" key="2">
    <source>
        <dbReference type="EMBL" id="CCD52500.1"/>
    </source>
</evidence>
<dbReference type="STRING" id="999810.G2YLK2"/>
<feature type="transmembrane region" description="Helical" evidence="1">
    <location>
        <begin position="43"/>
        <end position="68"/>
    </location>
</feature>
<keyword evidence="1" id="KW-1133">Transmembrane helix</keyword>
<gene>
    <name evidence="2" type="ORF">BofuT4_P077930.1</name>
</gene>
<keyword evidence="1" id="KW-0472">Membrane</keyword>
<dbReference type="AlphaFoldDB" id="G2YLK2"/>
<protein>
    <submittedName>
        <fullName evidence="2">Uncharacterized protein</fullName>
    </submittedName>
</protein>
<sequence>MIHVYRLRERRQRRLRLGHFVASVFISIGCFIAVWWSPRNFVAFILMLLSSLGLGAGVIDGLIGGLFVGSEIRALKEFEWEISNARAAANGEPLDLTEEGIQDW</sequence>
<reference evidence="3" key="1">
    <citation type="journal article" date="2011" name="PLoS Genet.">
        <title>Genomic analysis of the necrotrophic fungal pathogens Sclerotinia sclerotiorum and Botrytis cinerea.</title>
        <authorList>
            <person name="Amselem J."/>
            <person name="Cuomo C.A."/>
            <person name="van Kan J.A."/>
            <person name="Viaud M."/>
            <person name="Benito E.P."/>
            <person name="Couloux A."/>
            <person name="Coutinho P.M."/>
            <person name="de Vries R.P."/>
            <person name="Dyer P.S."/>
            <person name="Fillinger S."/>
            <person name="Fournier E."/>
            <person name="Gout L."/>
            <person name="Hahn M."/>
            <person name="Kohn L."/>
            <person name="Lapalu N."/>
            <person name="Plummer K.M."/>
            <person name="Pradier J.M."/>
            <person name="Quevillon E."/>
            <person name="Sharon A."/>
            <person name="Simon A."/>
            <person name="ten Have A."/>
            <person name="Tudzynski B."/>
            <person name="Tudzynski P."/>
            <person name="Wincker P."/>
            <person name="Andrew M."/>
            <person name="Anthouard V."/>
            <person name="Beever R.E."/>
            <person name="Beffa R."/>
            <person name="Benoit I."/>
            <person name="Bouzid O."/>
            <person name="Brault B."/>
            <person name="Chen Z."/>
            <person name="Choquer M."/>
            <person name="Collemare J."/>
            <person name="Cotton P."/>
            <person name="Danchin E.G."/>
            <person name="Da Silva C."/>
            <person name="Gautier A."/>
            <person name="Giraud C."/>
            <person name="Giraud T."/>
            <person name="Gonzalez C."/>
            <person name="Grossetete S."/>
            <person name="Guldener U."/>
            <person name="Henrissat B."/>
            <person name="Howlett B.J."/>
            <person name="Kodira C."/>
            <person name="Kretschmer M."/>
            <person name="Lappartient A."/>
            <person name="Leroch M."/>
            <person name="Levis C."/>
            <person name="Mauceli E."/>
            <person name="Neuveglise C."/>
            <person name="Oeser B."/>
            <person name="Pearson M."/>
            <person name="Poulain J."/>
            <person name="Poussereau N."/>
            <person name="Quesneville H."/>
            <person name="Rascle C."/>
            <person name="Schumacher J."/>
            <person name="Segurens B."/>
            <person name="Sexton A."/>
            <person name="Silva E."/>
            <person name="Sirven C."/>
            <person name="Soanes D.M."/>
            <person name="Talbot N.J."/>
            <person name="Templeton M."/>
            <person name="Yandava C."/>
            <person name="Yarden O."/>
            <person name="Zeng Q."/>
            <person name="Rollins J.A."/>
            <person name="Lebrun M.H."/>
            <person name="Dickman M."/>
        </authorList>
    </citation>
    <scope>NUCLEOTIDE SEQUENCE [LARGE SCALE GENOMIC DNA]</scope>
    <source>
        <strain evidence="3">T4</strain>
    </source>
</reference>
<name>G2YLK2_BOTF4</name>
<dbReference type="InParanoid" id="G2YLK2"/>
<evidence type="ECO:0000256" key="1">
    <source>
        <dbReference type="SAM" id="Phobius"/>
    </source>
</evidence>